<protein>
    <submittedName>
        <fullName evidence="1">Uncharacterized protein</fullName>
    </submittedName>
</protein>
<proteinExistence type="predicted"/>
<accession>A0A2T1HU59</accession>
<name>A0A2T1HU59_9HYPH</name>
<dbReference type="AlphaFoldDB" id="A0A2T1HU59"/>
<evidence type="ECO:0000313" key="1">
    <source>
        <dbReference type="EMBL" id="PSC05130.1"/>
    </source>
</evidence>
<reference evidence="2" key="1">
    <citation type="submission" date="2018-03" db="EMBL/GenBank/DDBJ databases">
        <authorList>
            <person name="Sun L."/>
            <person name="Liu H."/>
            <person name="Chen W."/>
            <person name="Huang K."/>
            <person name="Liu W."/>
            <person name="Gao X."/>
        </authorList>
    </citation>
    <scope>NUCLEOTIDE SEQUENCE [LARGE SCALE GENOMIC DNA]</scope>
    <source>
        <strain evidence="2">SH9</strain>
    </source>
</reference>
<comment type="caution">
    <text evidence="1">The sequence shown here is derived from an EMBL/GenBank/DDBJ whole genome shotgun (WGS) entry which is preliminary data.</text>
</comment>
<dbReference type="Proteomes" id="UP000239772">
    <property type="component" value="Unassembled WGS sequence"/>
</dbReference>
<keyword evidence="2" id="KW-1185">Reference proteome</keyword>
<sequence>MLAFTVMTPAFAQQRLSGRIAGFNCGDNCYLTIKTDAGREVDGLCVAKACRPWNEATELPAKLEGRRVVVRVGSSKQYDGDGNVMGRYRSFEDIQFAD</sequence>
<organism evidence="1 2">
    <name type="scientific">Alsobacter soli</name>
    <dbReference type="NCBI Taxonomy" id="2109933"/>
    <lineage>
        <taxon>Bacteria</taxon>
        <taxon>Pseudomonadati</taxon>
        <taxon>Pseudomonadota</taxon>
        <taxon>Alphaproteobacteria</taxon>
        <taxon>Hyphomicrobiales</taxon>
        <taxon>Alsobacteraceae</taxon>
        <taxon>Alsobacter</taxon>
    </lineage>
</organism>
<gene>
    <name evidence="1" type="ORF">SLNSH_09920</name>
</gene>
<evidence type="ECO:0000313" key="2">
    <source>
        <dbReference type="Proteomes" id="UP000239772"/>
    </source>
</evidence>
<dbReference type="EMBL" id="PVZS01000009">
    <property type="protein sequence ID" value="PSC05130.1"/>
    <property type="molecule type" value="Genomic_DNA"/>
</dbReference>